<gene>
    <name evidence="5" type="ORF">H6P81_007108</name>
</gene>
<feature type="compositionally biased region" description="Polar residues" evidence="3">
    <location>
        <begin position="168"/>
        <end position="177"/>
    </location>
</feature>
<dbReference type="Pfam" id="PF01535">
    <property type="entry name" value="PPR"/>
    <property type="match status" value="3"/>
</dbReference>
<comment type="caution">
    <text evidence="5">The sequence shown here is derived from an EMBL/GenBank/DDBJ whole genome shotgun (WGS) entry which is preliminary data.</text>
</comment>
<feature type="domain" description="PROP1-like PPR" evidence="4">
    <location>
        <begin position="545"/>
        <end position="709"/>
    </location>
</feature>
<evidence type="ECO:0000256" key="1">
    <source>
        <dbReference type="ARBA" id="ARBA00022737"/>
    </source>
</evidence>
<organism evidence="5 6">
    <name type="scientific">Aristolochia fimbriata</name>
    <name type="common">White veined hardy Dutchman's pipe vine</name>
    <dbReference type="NCBI Taxonomy" id="158543"/>
    <lineage>
        <taxon>Eukaryota</taxon>
        <taxon>Viridiplantae</taxon>
        <taxon>Streptophyta</taxon>
        <taxon>Embryophyta</taxon>
        <taxon>Tracheophyta</taxon>
        <taxon>Spermatophyta</taxon>
        <taxon>Magnoliopsida</taxon>
        <taxon>Magnoliidae</taxon>
        <taxon>Piperales</taxon>
        <taxon>Aristolochiaceae</taxon>
        <taxon>Aristolochia</taxon>
    </lineage>
</organism>
<dbReference type="NCBIfam" id="TIGR00756">
    <property type="entry name" value="PPR"/>
    <property type="match status" value="2"/>
</dbReference>
<dbReference type="InterPro" id="IPR011990">
    <property type="entry name" value="TPR-like_helical_dom_sf"/>
</dbReference>
<accession>A0AAV7F0C7</accession>
<dbReference type="Pfam" id="PF17177">
    <property type="entry name" value="PPR_long"/>
    <property type="match status" value="1"/>
</dbReference>
<dbReference type="EMBL" id="JAINDJ010000003">
    <property type="protein sequence ID" value="KAG9454204.1"/>
    <property type="molecule type" value="Genomic_DNA"/>
</dbReference>
<sequence length="992" mass="111170">MPAKKLTALSSVFASVVKRDLRKPDDVAASEILSVAKSFLSPDSLTSAERSSRISNRASKKLHRNFSESETSSLSSANSSLLTVGYDTVPAKKLSALSSVFASAAKKDLKKPDEAAASEIVSISKKDSKGTDENAASEIVSITKKDSEEIDETAASEIVSITKKFCSPDSNTSAEQTRPSKRAMKQLRKDFAEPETSPSSLEKSSLATDGSSDSANQILKEISSILCRSHVSASSNLPSSELPISGKSTDNASDNVLDIPWFSTVSSISVSERRKQLARERKQKWIFKNTQNRRFERLVKMCAQKLGTDATIDIFGKLGRETGVKEYNALIKVCLEKARESPSEEGSLDQIYKAFQLFKSMKEKGFPLEEESYGPFLIYLADMSLEQEFLFLKELIQDDKADCISRLGYYEMLLWIQLKSEDKIRELCSSVNVGGEGKDYALAGGLAESYLLAFCESEREKDILKMLEIVDVTKMSSKKSMACVFKSMGRLLLEDQAQELIMALKKSEPMAEDTSSFIFEYASSISNLAVDEVISKFKYLHERLEVQSSAAAYENLIMHCCSLLKVHEALDVVDLMCESGLALSADTFNPILRASEKSCDIDLVRPIYSVMRRHSLVPKGETVKNMISLHVKMKDFEGAYNMLKDMEEMDVKPTPNMYNAIMAGYFREKNIYGGLMVLKQMERAKVQPDSETFSYLLCNCEKENDIDKYMEDIKRAGVLVTKHIYMALINAYANIGKFDKAKQVLIDPEIPIKSINEVKSVLASALAFNGEIQDALKVYEEVKQAGCQLEPKAIISLIEYLRFEGQVDKLLELLEGLKDSSYWFDGCTRVILYCVRYKHLSCTIDLLKQLKENDKSSTGSVFDMIYAEILETEPVDLDIALNLLQIMKGELKLQPSRTSLDFLLSACVCKKDSHRAWQVWGEYEKAGLPMNILTYLRMYQVMLASGEQKSAEDILRKISRDDPHVRCIIKACRSTFSETTVRKRENKQPVQA</sequence>
<evidence type="ECO:0000256" key="3">
    <source>
        <dbReference type="SAM" id="MobiDB-lite"/>
    </source>
</evidence>
<feature type="compositionally biased region" description="Polar residues" evidence="3">
    <location>
        <begin position="43"/>
        <end position="57"/>
    </location>
</feature>
<evidence type="ECO:0000313" key="6">
    <source>
        <dbReference type="Proteomes" id="UP000825729"/>
    </source>
</evidence>
<name>A0AAV7F0C7_ARIFI</name>
<evidence type="ECO:0000313" key="5">
    <source>
        <dbReference type="EMBL" id="KAG9454204.1"/>
    </source>
</evidence>
<evidence type="ECO:0000256" key="2">
    <source>
        <dbReference type="PROSITE-ProRule" id="PRU00708"/>
    </source>
</evidence>
<keyword evidence="6" id="KW-1185">Reference proteome</keyword>
<dbReference type="InterPro" id="IPR002885">
    <property type="entry name" value="PPR_rpt"/>
</dbReference>
<dbReference type="PANTHER" id="PTHR47262:SF1">
    <property type="entry name" value="OS02G0132600 PROTEIN"/>
    <property type="match status" value="1"/>
</dbReference>
<feature type="region of interest" description="Disordered" evidence="3">
    <location>
        <begin position="43"/>
        <end position="69"/>
    </location>
</feature>
<feature type="repeat" description="PPR" evidence="2">
    <location>
        <begin position="654"/>
        <end position="688"/>
    </location>
</feature>
<dbReference type="Proteomes" id="UP000825729">
    <property type="component" value="Unassembled WGS sequence"/>
</dbReference>
<dbReference type="PANTHER" id="PTHR47262">
    <property type="entry name" value="OS02G0132600 PROTEIN"/>
    <property type="match status" value="1"/>
</dbReference>
<feature type="compositionally biased region" description="Polar residues" evidence="3">
    <location>
        <begin position="196"/>
        <end position="212"/>
    </location>
</feature>
<dbReference type="AlphaFoldDB" id="A0AAV7F0C7"/>
<proteinExistence type="predicted"/>
<keyword evidence="1" id="KW-0677">Repeat</keyword>
<evidence type="ECO:0000259" key="4">
    <source>
        <dbReference type="Pfam" id="PF17177"/>
    </source>
</evidence>
<dbReference type="Gene3D" id="1.25.40.10">
    <property type="entry name" value="Tetratricopeptide repeat domain"/>
    <property type="match status" value="3"/>
</dbReference>
<protein>
    <recommendedName>
        <fullName evidence="4">PROP1-like PPR domain-containing protein</fullName>
    </recommendedName>
</protein>
<reference evidence="5 6" key="1">
    <citation type="submission" date="2021-07" db="EMBL/GenBank/DDBJ databases">
        <title>The Aristolochia fimbriata genome: insights into angiosperm evolution, floral development and chemical biosynthesis.</title>
        <authorList>
            <person name="Jiao Y."/>
        </authorList>
    </citation>
    <scope>NUCLEOTIDE SEQUENCE [LARGE SCALE GENOMIC DNA]</scope>
    <source>
        <strain evidence="5">IBCAS-2021</strain>
        <tissue evidence="5">Leaf</tissue>
    </source>
</reference>
<dbReference type="PROSITE" id="PS51375">
    <property type="entry name" value="PPR"/>
    <property type="match status" value="1"/>
</dbReference>
<feature type="region of interest" description="Disordered" evidence="3">
    <location>
        <begin position="167"/>
        <end position="212"/>
    </location>
</feature>
<dbReference type="InterPro" id="IPR033443">
    <property type="entry name" value="PROP1-like_PPR_dom"/>
</dbReference>